<feature type="compositionally biased region" description="Basic and acidic residues" evidence="1">
    <location>
        <begin position="45"/>
        <end position="68"/>
    </location>
</feature>
<evidence type="ECO:0000313" key="5">
    <source>
        <dbReference type="Proteomes" id="UP000078555"/>
    </source>
</evidence>
<sequence length="68" mass="7434">MCLSYGTYCSSFTSSYPLPVSQSPGRCTQTNRLAVGQAADQTGYRSDRLPIRHAADQTDEKANTDICK</sequence>
<evidence type="ECO:0000313" key="4">
    <source>
        <dbReference type="Proteomes" id="UP000078550"/>
    </source>
</evidence>
<name>A0A1A8ZCC4_PLAOA</name>
<dbReference type="Proteomes" id="UP000078555">
    <property type="component" value="Unassembled WGS sequence"/>
</dbReference>
<reference evidence="2" key="2">
    <citation type="submission" date="2016-05" db="EMBL/GenBank/DDBJ databases">
        <authorList>
            <person name="Lavstsen T."/>
            <person name="Jespersen J.S."/>
        </authorList>
    </citation>
    <scope>NUCLEOTIDE SEQUENCE [LARGE SCALE GENOMIC DNA]</scope>
</reference>
<protein>
    <submittedName>
        <fullName evidence="2">Uncharacterized protein</fullName>
    </submittedName>
</protein>
<dbReference type="AlphaFoldDB" id="A0A1A8ZCC4"/>
<evidence type="ECO:0000313" key="3">
    <source>
        <dbReference type="EMBL" id="SBT41956.1"/>
    </source>
</evidence>
<dbReference type="EMBL" id="FLRE01000163">
    <property type="protein sequence ID" value="SBT41956.1"/>
    <property type="molecule type" value="Genomic_DNA"/>
</dbReference>
<proteinExistence type="predicted"/>
<dbReference type="Proteomes" id="UP000078550">
    <property type="component" value="Unassembled WGS sequence"/>
</dbReference>
<evidence type="ECO:0000256" key="1">
    <source>
        <dbReference type="SAM" id="MobiDB-lite"/>
    </source>
</evidence>
<keyword evidence="5" id="KW-1185">Reference proteome</keyword>
<reference evidence="4 5" key="1">
    <citation type="submission" date="2016-05" db="EMBL/GenBank/DDBJ databases">
        <authorList>
            <person name="Naeem Raeece"/>
        </authorList>
    </citation>
    <scope>NUCLEOTIDE SEQUENCE [LARGE SCALE GENOMIC DNA]</scope>
</reference>
<evidence type="ECO:0000313" key="2">
    <source>
        <dbReference type="EMBL" id="SBT41534.1"/>
    </source>
</evidence>
<feature type="region of interest" description="Disordered" evidence="1">
    <location>
        <begin position="37"/>
        <end position="68"/>
    </location>
</feature>
<dbReference type="EMBL" id="FLRD01000120">
    <property type="protein sequence ID" value="SBT41534.1"/>
    <property type="molecule type" value="Genomic_DNA"/>
</dbReference>
<organism evidence="2 5">
    <name type="scientific">Plasmodium ovale wallikeri</name>
    <dbReference type="NCBI Taxonomy" id="864142"/>
    <lineage>
        <taxon>Eukaryota</taxon>
        <taxon>Sar</taxon>
        <taxon>Alveolata</taxon>
        <taxon>Apicomplexa</taxon>
        <taxon>Aconoidasida</taxon>
        <taxon>Haemosporida</taxon>
        <taxon>Plasmodiidae</taxon>
        <taxon>Plasmodium</taxon>
        <taxon>Plasmodium (Plasmodium)</taxon>
    </lineage>
</organism>
<accession>A0A1A8ZCC4</accession>
<gene>
    <name evidence="2" type="ORF">POVWA1_044140</name>
    <name evidence="3" type="ORF">POVWA2_042750</name>
</gene>